<comment type="caution">
    <text evidence="7">The sequence shown here is derived from an EMBL/GenBank/DDBJ whole genome shotgun (WGS) entry which is preliminary data.</text>
</comment>
<keyword evidence="6" id="KW-1133">Transmembrane helix</keyword>
<evidence type="ECO:0000256" key="3">
    <source>
        <dbReference type="ARBA" id="ARBA00023002"/>
    </source>
</evidence>
<keyword evidence="3 4" id="KW-0560">Oxidoreductase</keyword>
<dbReference type="GO" id="GO:0004601">
    <property type="term" value="F:peroxidase activity"/>
    <property type="evidence" value="ECO:0007669"/>
    <property type="project" value="UniProtKB-KW"/>
</dbReference>
<reference evidence="7" key="1">
    <citation type="journal article" date="2019" name="Plant J.">
        <title>Chlorella vulgaris genome assembly and annotation reveals the molecular basis for metabolic acclimation to high light conditions.</title>
        <authorList>
            <person name="Cecchin M."/>
            <person name="Marcolungo L."/>
            <person name="Rossato M."/>
            <person name="Girolomoni L."/>
            <person name="Cosentino E."/>
            <person name="Cuine S."/>
            <person name="Li-Beisson Y."/>
            <person name="Delledonne M."/>
            <person name="Ballottari M."/>
        </authorList>
    </citation>
    <scope>NUCLEOTIDE SEQUENCE</scope>
    <source>
        <strain evidence="7">211/11P</strain>
    </source>
</reference>
<dbReference type="Gene3D" id="3.40.30.10">
    <property type="entry name" value="Glutaredoxin"/>
    <property type="match status" value="1"/>
</dbReference>
<evidence type="ECO:0000256" key="6">
    <source>
        <dbReference type="SAM" id="Phobius"/>
    </source>
</evidence>
<dbReference type="GO" id="GO:0006979">
    <property type="term" value="P:response to oxidative stress"/>
    <property type="evidence" value="ECO:0007669"/>
    <property type="project" value="InterPro"/>
</dbReference>
<keyword evidence="6" id="KW-0472">Membrane</keyword>
<feature type="region of interest" description="Disordered" evidence="5">
    <location>
        <begin position="103"/>
        <end position="163"/>
    </location>
</feature>
<dbReference type="EMBL" id="SIDB01000009">
    <property type="protein sequence ID" value="KAI3428611.1"/>
    <property type="molecule type" value="Genomic_DNA"/>
</dbReference>
<dbReference type="SUPFAM" id="SSF52833">
    <property type="entry name" value="Thioredoxin-like"/>
    <property type="match status" value="1"/>
</dbReference>
<keyword evidence="6" id="KW-0812">Transmembrane</keyword>
<feature type="compositionally biased region" description="Low complexity" evidence="5">
    <location>
        <begin position="1"/>
        <end position="15"/>
    </location>
</feature>
<gene>
    <name evidence="7" type="ORF">D9Q98_007434</name>
</gene>
<dbReference type="PROSITE" id="PS51355">
    <property type="entry name" value="GLUTATHIONE_PEROXID_3"/>
    <property type="match status" value="1"/>
</dbReference>
<comment type="similarity">
    <text evidence="1 4">Belongs to the glutathione peroxidase family.</text>
</comment>
<evidence type="ECO:0000313" key="8">
    <source>
        <dbReference type="Proteomes" id="UP001055712"/>
    </source>
</evidence>
<dbReference type="OrthoDB" id="446890at2759"/>
<dbReference type="InterPro" id="IPR000889">
    <property type="entry name" value="Glutathione_peroxidase"/>
</dbReference>
<sequence length="430" mass="46524">MNPSRMLRSRSSGLLPVTQGTHNFSREGSRLGLHTLRRKAGLQPDMLQRLLTYVFVAILLAGSVYGVMHVGRSGVATQPDDFGLAEGGAYFDASAAIGIGSSSGSGGGTLRQHKRQQQRHVQGGGKALGGALDRRAAMEARQQQHGGKGEEAQQAGEVVRSEGSHLEKDLLEWDSIDAAETAEDVALRDQLASEAQHLAELQLMEAAHQQAAAAAAAAGEMEGQGQRQGDQQADLSHLHADPAVAAAVAAHIERQQAMPRRTGASLYAANLSAVDIQGQALHTAHLAGHVTLIVNVATHCGFTEANYEGLTRLHERYKEFGFEVLAFPCNQFGHQEPGSHAEIAEFAARFGSKFTMMGKVDVNGPQQHPVFAWLKANTPPQQGHKEGEEIEWNFAKFLIDKHGHAVKRYGSDFLYHDLELDVYNELIKFV</sequence>
<reference evidence="7" key="2">
    <citation type="submission" date="2020-11" db="EMBL/GenBank/DDBJ databases">
        <authorList>
            <person name="Cecchin M."/>
            <person name="Marcolungo L."/>
            <person name="Rossato M."/>
            <person name="Girolomoni L."/>
            <person name="Cosentino E."/>
            <person name="Cuine S."/>
            <person name="Li-Beisson Y."/>
            <person name="Delledonne M."/>
            <person name="Ballottari M."/>
        </authorList>
    </citation>
    <scope>NUCLEOTIDE SEQUENCE</scope>
    <source>
        <strain evidence="7">211/11P</strain>
        <tissue evidence="7">Whole cell</tissue>
    </source>
</reference>
<evidence type="ECO:0000256" key="1">
    <source>
        <dbReference type="ARBA" id="ARBA00006926"/>
    </source>
</evidence>
<keyword evidence="8" id="KW-1185">Reference proteome</keyword>
<protein>
    <recommendedName>
        <fullName evidence="4">Glutathione peroxidase</fullName>
    </recommendedName>
</protein>
<evidence type="ECO:0000256" key="2">
    <source>
        <dbReference type="ARBA" id="ARBA00022559"/>
    </source>
</evidence>
<dbReference type="InterPro" id="IPR029760">
    <property type="entry name" value="GPX_CS"/>
</dbReference>
<dbReference type="Proteomes" id="UP001055712">
    <property type="component" value="Unassembled WGS sequence"/>
</dbReference>
<organism evidence="7 8">
    <name type="scientific">Chlorella vulgaris</name>
    <name type="common">Green alga</name>
    <dbReference type="NCBI Taxonomy" id="3077"/>
    <lineage>
        <taxon>Eukaryota</taxon>
        <taxon>Viridiplantae</taxon>
        <taxon>Chlorophyta</taxon>
        <taxon>core chlorophytes</taxon>
        <taxon>Trebouxiophyceae</taxon>
        <taxon>Chlorellales</taxon>
        <taxon>Chlorellaceae</taxon>
        <taxon>Chlorella clade</taxon>
        <taxon>Chlorella</taxon>
    </lineage>
</organism>
<dbReference type="CDD" id="cd00340">
    <property type="entry name" value="GSH_Peroxidase"/>
    <property type="match status" value="1"/>
</dbReference>
<dbReference type="InterPro" id="IPR036249">
    <property type="entry name" value="Thioredoxin-like_sf"/>
</dbReference>
<dbReference type="AlphaFoldDB" id="A0A9D4TL64"/>
<name>A0A9D4TL64_CHLVU</name>
<dbReference type="PANTHER" id="PTHR11592">
    <property type="entry name" value="GLUTATHIONE PEROXIDASE"/>
    <property type="match status" value="1"/>
</dbReference>
<accession>A0A9D4TL64</accession>
<dbReference type="PRINTS" id="PR01011">
    <property type="entry name" value="GLUTPROXDASE"/>
</dbReference>
<feature type="region of interest" description="Disordered" evidence="5">
    <location>
        <begin position="1"/>
        <end position="23"/>
    </location>
</feature>
<evidence type="ECO:0000256" key="4">
    <source>
        <dbReference type="RuleBase" id="RU000499"/>
    </source>
</evidence>
<dbReference type="Pfam" id="PF00255">
    <property type="entry name" value="GSHPx"/>
    <property type="match status" value="1"/>
</dbReference>
<proteinExistence type="inferred from homology"/>
<keyword evidence="2 4" id="KW-0575">Peroxidase</keyword>
<dbReference type="PROSITE" id="PS00763">
    <property type="entry name" value="GLUTATHIONE_PEROXID_2"/>
    <property type="match status" value="1"/>
</dbReference>
<evidence type="ECO:0000256" key="5">
    <source>
        <dbReference type="SAM" id="MobiDB-lite"/>
    </source>
</evidence>
<evidence type="ECO:0000313" key="7">
    <source>
        <dbReference type="EMBL" id="KAI3428611.1"/>
    </source>
</evidence>
<feature type="transmembrane region" description="Helical" evidence="6">
    <location>
        <begin position="50"/>
        <end position="68"/>
    </location>
</feature>
<feature type="region of interest" description="Disordered" evidence="5">
    <location>
        <begin position="214"/>
        <end position="234"/>
    </location>
</feature>
<dbReference type="PANTHER" id="PTHR11592:SF78">
    <property type="entry name" value="GLUTATHIONE PEROXIDASE"/>
    <property type="match status" value="1"/>
</dbReference>